<dbReference type="PANTHER" id="PTHR47683">
    <property type="entry name" value="PSEUDOURIDINE SYNTHASE FAMILY PROTEIN-RELATED"/>
    <property type="match status" value="1"/>
</dbReference>
<dbReference type="InterPro" id="IPR018496">
    <property type="entry name" value="PsdUridine_synth_RsuA/RluB_CS"/>
</dbReference>
<dbReference type="Gene3D" id="3.30.70.580">
    <property type="entry name" value="Pseudouridine synthase I, catalytic domain, N-terminal subdomain"/>
    <property type="match status" value="1"/>
</dbReference>
<gene>
    <name evidence="9" type="ORF">A4S15_09790</name>
</gene>
<dbReference type="GO" id="GO:0120159">
    <property type="term" value="F:rRNA pseudouridine synthase activity"/>
    <property type="evidence" value="ECO:0007669"/>
    <property type="project" value="UniProtKB-ARBA"/>
</dbReference>
<dbReference type="Pfam" id="PF00849">
    <property type="entry name" value="PseudoU_synth_2"/>
    <property type="match status" value="1"/>
</dbReference>
<protein>
    <recommendedName>
        <fullName evidence="6">Pseudouridine synthase</fullName>
        <ecNumber evidence="6">5.4.99.-</ecNumber>
    </recommendedName>
</protein>
<sequence>MPDYRPPRKDRPLPRRQRLPTEKGDKSFPGNRLAKVIARAGLASRRDAEAFITSGRVSVNGRIVDTPALNVLPSDIVLVDGVALPNPERTRLFLYHKPRGRITTEHDPEGRPTVFDDLPAQLPRLLAVGRLDFNTEGLLLLTNDGGLKRLLELPATGWLRRYRVRAFGRADDQALAALADGLTVDGISYGPVEAQIERVQGDNVWLILGLREGKNREVRIILQHLGLEVNRLIRVSYGPFQLGEIEAGDVMEVPRRRLRDQLGPRLADEAGVDFDGPVHQRQPAPRPEPVEAREPYRKRPGIARPERSGEPPAGAGRATAKAERFAGMQDRAVHQPRQVRKPSRYDGPKVERDAATGTLSAKPKTIADRKGRAVLVARKSAGADAHTDGERKPRVSKRPFRDAPAPRPQAAERGERPMRSEGFRDRPARPARSEGFRDRPPRRDGEEGGRKARASGDRPARPARSEGFRDRPPRRDGEEGGRKAFDKPWRPARAPGEAAKPRGFAGARSRPPKDGPAAGRSRDGGGPRRPGPGGDKPRGPRPPRRGV</sequence>
<evidence type="ECO:0000256" key="5">
    <source>
        <dbReference type="PROSITE-ProRule" id="PRU00182"/>
    </source>
</evidence>
<feature type="domain" description="RNA-binding S4" evidence="8">
    <location>
        <begin position="31"/>
        <end position="88"/>
    </location>
</feature>
<dbReference type="Pfam" id="PF01479">
    <property type="entry name" value="S4"/>
    <property type="match status" value="1"/>
</dbReference>
<organism evidence="9 10">
    <name type="scientific">Candidatus Raskinella chloraquaticus</name>
    <dbReference type="NCBI Taxonomy" id="1951219"/>
    <lineage>
        <taxon>Bacteria</taxon>
        <taxon>Pseudomonadati</taxon>
        <taxon>Pseudomonadota</taxon>
        <taxon>Alphaproteobacteria</taxon>
        <taxon>Hyphomicrobiales</taxon>
        <taxon>Phreatobacteraceae</taxon>
        <taxon>Candidatus Raskinella</taxon>
    </lineage>
</organism>
<dbReference type="STRING" id="1827387.A4S15_09790"/>
<evidence type="ECO:0000256" key="1">
    <source>
        <dbReference type="ARBA" id="ARBA00000073"/>
    </source>
</evidence>
<evidence type="ECO:0000256" key="4">
    <source>
        <dbReference type="ARBA" id="ARBA00023235"/>
    </source>
</evidence>
<dbReference type="InterPro" id="IPR020103">
    <property type="entry name" value="PsdUridine_synth_cat_dom_sf"/>
</dbReference>
<dbReference type="InterPro" id="IPR036986">
    <property type="entry name" value="S4_RNA-bd_sf"/>
</dbReference>
<feature type="region of interest" description="Disordered" evidence="7">
    <location>
        <begin position="1"/>
        <end position="29"/>
    </location>
</feature>
<proteinExistence type="inferred from homology"/>
<dbReference type="InterPro" id="IPR000748">
    <property type="entry name" value="PsdUridine_synth_RsuA/RluB/E/F"/>
</dbReference>
<dbReference type="SUPFAM" id="SSF55120">
    <property type="entry name" value="Pseudouridine synthase"/>
    <property type="match status" value="1"/>
</dbReference>
<dbReference type="AlphaFoldDB" id="A0A1W9HWE6"/>
<dbReference type="EMBL" id="LWDL01000017">
    <property type="protein sequence ID" value="OQW51766.1"/>
    <property type="molecule type" value="Genomic_DNA"/>
</dbReference>
<dbReference type="Gene3D" id="3.30.70.1560">
    <property type="entry name" value="Alpha-L RNA-binding motif"/>
    <property type="match status" value="1"/>
</dbReference>
<evidence type="ECO:0000313" key="9">
    <source>
        <dbReference type="EMBL" id="OQW51766.1"/>
    </source>
</evidence>
<dbReference type="SMART" id="SM00363">
    <property type="entry name" value="S4"/>
    <property type="match status" value="1"/>
</dbReference>
<dbReference type="InterPro" id="IPR042092">
    <property type="entry name" value="PsdUridine_s_RsuA/RluB/E/F_cat"/>
</dbReference>
<comment type="catalytic activity">
    <reaction evidence="1">
        <text>a uridine in RNA = a pseudouridine in RNA</text>
        <dbReference type="Rhea" id="RHEA:48348"/>
        <dbReference type="Rhea" id="RHEA-COMP:12068"/>
        <dbReference type="Rhea" id="RHEA-COMP:12069"/>
        <dbReference type="ChEBI" id="CHEBI:65314"/>
        <dbReference type="ChEBI" id="CHEBI:65315"/>
    </reaction>
</comment>
<dbReference type="RefSeq" id="WP_376802239.1">
    <property type="nucleotide sequence ID" value="NZ_DBNB01000034.1"/>
</dbReference>
<feature type="compositionally biased region" description="Basic and acidic residues" evidence="7">
    <location>
        <begin position="343"/>
        <end position="354"/>
    </location>
</feature>
<dbReference type="Proteomes" id="UP000192872">
    <property type="component" value="Unassembled WGS sequence"/>
</dbReference>
<accession>A0A1W9HWE6</accession>
<dbReference type="PROSITE" id="PS01149">
    <property type="entry name" value="PSI_RSU"/>
    <property type="match status" value="1"/>
</dbReference>
<dbReference type="CDD" id="cd00165">
    <property type="entry name" value="S4"/>
    <property type="match status" value="1"/>
</dbReference>
<dbReference type="GO" id="GO:0000455">
    <property type="term" value="P:enzyme-directed rRNA pseudouridine synthesis"/>
    <property type="evidence" value="ECO:0007669"/>
    <property type="project" value="UniProtKB-ARBA"/>
</dbReference>
<feature type="region of interest" description="Disordered" evidence="7">
    <location>
        <begin position="261"/>
        <end position="547"/>
    </location>
</feature>
<dbReference type="InterPro" id="IPR020094">
    <property type="entry name" value="TruA/RsuA/RluB/E/F_N"/>
</dbReference>
<comment type="caution">
    <text evidence="9">The sequence shown here is derived from an EMBL/GenBank/DDBJ whole genome shotgun (WGS) entry which is preliminary data.</text>
</comment>
<dbReference type="EC" id="5.4.99.-" evidence="6"/>
<feature type="compositionally biased region" description="Basic and acidic residues" evidence="7">
    <location>
        <begin position="410"/>
        <end position="489"/>
    </location>
</feature>
<keyword evidence="3 5" id="KW-0694">RNA-binding</keyword>
<evidence type="ECO:0000313" key="10">
    <source>
        <dbReference type="Proteomes" id="UP000192872"/>
    </source>
</evidence>
<dbReference type="PANTHER" id="PTHR47683:SF3">
    <property type="entry name" value="RIBOSOMAL LARGE SUBUNIT PSEUDOURIDINE SYNTHASE B"/>
    <property type="match status" value="1"/>
</dbReference>
<dbReference type="InterPro" id="IPR050343">
    <property type="entry name" value="RsuA_PseudoU_synthase"/>
</dbReference>
<name>A0A1W9HWE6_9HYPH</name>
<feature type="compositionally biased region" description="Basic and acidic residues" evidence="7">
    <location>
        <begin position="288"/>
        <end position="297"/>
    </location>
</feature>
<keyword evidence="4 6" id="KW-0413">Isomerase</keyword>
<comment type="similarity">
    <text evidence="2 6">Belongs to the pseudouridine synthase RsuA family.</text>
</comment>
<dbReference type="Gene3D" id="3.10.290.10">
    <property type="entry name" value="RNA-binding S4 domain"/>
    <property type="match status" value="1"/>
</dbReference>
<dbReference type="GO" id="GO:0003723">
    <property type="term" value="F:RNA binding"/>
    <property type="evidence" value="ECO:0007669"/>
    <property type="project" value="UniProtKB-KW"/>
</dbReference>
<dbReference type="PROSITE" id="PS50889">
    <property type="entry name" value="S4"/>
    <property type="match status" value="1"/>
</dbReference>
<evidence type="ECO:0000256" key="7">
    <source>
        <dbReference type="SAM" id="MobiDB-lite"/>
    </source>
</evidence>
<evidence type="ECO:0000256" key="3">
    <source>
        <dbReference type="ARBA" id="ARBA00022884"/>
    </source>
</evidence>
<dbReference type="NCBIfam" id="TIGR00093">
    <property type="entry name" value="pseudouridine synthase"/>
    <property type="match status" value="1"/>
</dbReference>
<dbReference type="SUPFAM" id="SSF55174">
    <property type="entry name" value="Alpha-L RNA-binding motif"/>
    <property type="match status" value="1"/>
</dbReference>
<reference evidence="9 10" key="1">
    <citation type="journal article" date="2017" name="Water Res.">
        <title>Comammox in drinking water systems.</title>
        <authorList>
            <person name="Wang Y."/>
            <person name="Ma L."/>
            <person name="Mao Y."/>
            <person name="Jiang X."/>
            <person name="Xia Y."/>
            <person name="Yu K."/>
            <person name="Li B."/>
            <person name="Zhang T."/>
        </authorList>
    </citation>
    <scope>NUCLEOTIDE SEQUENCE [LARGE SCALE GENOMIC DNA]</scope>
    <source>
        <strain evidence="9">SG_bin8</strain>
    </source>
</reference>
<evidence type="ECO:0000259" key="8">
    <source>
        <dbReference type="SMART" id="SM00363"/>
    </source>
</evidence>
<dbReference type="InterPro" id="IPR002942">
    <property type="entry name" value="S4_RNA-bd"/>
</dbReference>
<dbReference type="InterPro" id="IPR006145">
    <property type="entry name" value="PsdUridine_synth_RsuA/RluA"/>
</dbReference>
<feature type="compositionally biased region" description="Basic and acidic residues" evidence="7">
    <location>
        <begin position="1"/>
        <end position="26"/>
    </location>
</feature>
<evidence type="ECO:0000256" key="6">
    <source>
        <dbReference type="RuleBase" id="RU003887"/>
    </source>
</evidence>
<evidence type="ECO:0000256" key="2">
    <source>
        <dbReference type="ARBA" id="ARBA00008348"/>
    </source>
</evidence>